<dbReference type="AlphaFoldDB" id="A0A655T3Q5"/>
<gene>
    <name evidence="2" type="ORF">ERS013165_00332</name>
    <name evidence="3" type="ORF">ERS013200_03041</name>
</gene>
<keyword evidence="1" id="KW-0812">Transmembrane</keyword>
<dbReference type="Proteomes" id="UP000041770">
    <property type="component" value="Unassembled WGS sequence"/>
</dbReference>
<proteinExistence type="predicted"/>
<evidence type="ECO:0000313" key="2">
    <source>
        <dbReference type="EMBL" id="CRZ84086.1"/>
    </source>
</evidence>
<accession>A0A655T3Q5</accession>
<name>A0A655T3Q5_VIBCL</name>
<feature type="transmembrane region" description="Helical" evidence="1">
    <location>
        <begin position="55"/>
        <end position="73"/>
    </location>
</feature>
<sequence>MVEYGVVPKRRPSFVHDLRLLLWIKILADFTHNTHDFTLPRLQQRGVFLNKIENVFLWFTREAALLFLLYGFFRYGTP</sequence>
<dbReference type="EMBL" id="CWQY01000024">
    <property type="protein sequence ID" value="CSD05769.1"/>
    <property type="molecule type" value="Genomic_DNA"/>
</dbReference>
<protein>
    <submittedName>
        <fullName evidence="2">Uncharacterized protein</fullName>
    </submittedName>
</protein>
<dbReference type="EMBL" id="CWOW01000001">
    <property type="protein sequence ID" value="CRZ84086.1"/>
    <property type="molecule type" value="Genomic_DNA"/>
</dbReference>
<keyword evidence="1" id="KW-0472">Membrane</keyword>
<dbReference type="Proteomes" id="UP000044806">
    <property type="component" value="Unassembled WGS sequence"/>
</dbReference>
<evidence type="ECO:0000313" key="3">
    <source>
        <dbReference type="EMBL" id="CSD05769.1"/>
    </source>
</evidence>
<evidence type="ECO:0000256" key="1">
    <source>
        <dbReference type="SAM" id="Phobius"/>
    </source>
</evidence>
<reference evidence="4 5" key="1">
    <citation type="submission" date="2015-07" db="EMBL/GenBank/DDBJ databases">
        <authorList>
            <consortium name="Pathogen Informatics"/>
        </authorList>
    </citation>
    <scope>NUCLEOTIDE SEQUENCE [LARGE SCALE GENOMIC DNA]</scope>
    <source>
        <strain evidence="3 4">A316</strain>
        <strain evidence="2 5">A51</strain>
    </source>
</reference>
<keyword evidence="1" id="KW-1133">Transmembrane helix</keyword>
<organism evidence="2 5">
    <name type="scientific">Vibrio cholerae</name>
    <dbReference type="NCBI Taxonomy" id="666"/>
    <lineage>
        <taxon>Bacteria</taxon>
        <taxon>Pseudomonadati</taxon>
        <taxon>Pseudomonadota</taxon>
        <taxon>Gammaproteobacteria</taxon>
        <taxon>Vibrionales</taxon>
        <taxon>Vibrionaceae</taxon>
        <taxon>Vibrio</taxon>
    </lineage>
</organism>
<evidence type="ECO:0000313" key="4">
    <source>
        <dbReference type="Proteomes" id="UP000041770"/>
    </source>
</evidence>
<evidence type="ECO:0000313" key="5">
    <source>
        <dbReference type="Proteomes" id="UP000044806"/>
    </source>
</evidence>